<dbReference type="OrthoDB" id="5414836at2759"/>
<dbReference type="AlphaFoldDB" id="A0A0C3D5L2"/>
<feature type="chain" id="PRO_5002163266" description="Cyanovirin-N domain-containing protein" evidence="1">
    <location>
        <begin position="20"/>
        <end position="91"/>
    </location>
</feature>
<protein>
    <recommendedName>
        <fullName evidence="4">Cyanovirin-N domain-containing protein</fullName>
    </recommendedName>
</protein>
<keyword evidence="1" id="KW-0732">Signal</keyword>
<name>A0A0C3D5L2_OIDMZ</name>
<reference evidence="3" key="2">
    <citation type="submission" date="2015-01" db="EMBL/GenBank/DDBJ databases">
        <title>Evolutionary Origins and Diversification of the Mycorrhizal Mutualists.</title>
        <authorList>
            <consortium name="DOE Joint Genome Institute"/>
            <consortium name="Mycorrhizal Genomics Consortium"/>
            <person name="Kohler A."/>
            <person name="Kuo A."/>
            <person name="Nagy L.G."/>
            <person name="Floudas D."/>
            <person name="Copeland A."/>
            <person name="Barry K.W."/>
            <person name="Cichocki N."/>
            <person name="Veneault-Fourrey C."/>
            <person name="LaButti K."/>
            <person name="Lindquist E.A."/>
            <person name="Lipzen A."/>
            <person name="Lundell T."/>
            <person name="Morin E."/>
            <person name="Murat C."/>
            <person name="Riley R."/>
            <person name="Ohm R."/>
            <person name="Sun H."/>
            <person name="Tunlid A."/>
            <person name="Henrissat B."/>
            <person name="Grigoriev I.V."/>
            <person name="Hibbett D.S."/>
            <person name="Martin F."/>
        </authorList>
    </citation>
    <scope>NUCLEOTIDE SEQUENCE [LARGE SCALE GENOMIC DNA]</scope>
    <source>
        <strain evidence="3">Zn</strain>
    </source>
</reference>
<dbReference type="EMBL" id="KN832882">
    <property type="protein sequence ID" value="KIM97172.1"/>
    <property type="molecule type" value="Genomic_DNA"/>
</dbReference>
<evidence type="ECO:0000256" key="1">
    <source>
        <dbReference type="SAM" id="SignalP"/>
    </source>
</evidence>
<keyword evidence="3" id="KW-1185">Reference proteome</keyword>
<proteinExistence type="predicted"/>
<dbReference type="HOGENOM" id="CLU_2427620_0_0_1"/>
<accession>A0A0C3D5L2</accession>
<dbReference type="Proteomes" id="UP000054321">
    <property type="component" value="Unassembled WGS sequence"/>
</dbReference>
<reference evidence="2 3" key="1">
    <citation type="submission" date="2014-04" db="EMBL/GenBank/DDBJ databases">
        <authorList>
            <consortium name="DOE Joint Genome Institute"/>
            <person name="Kuo A."/>
            <person name="Martino E."/>
            <person name="Perotto S."/>
            <person name="Kohler A."/>
            <person name="Nagy L.G."/>
            <person name="Floudas D."/>
            <person name="Copeland A."/>
            <person name="Barry K.W."/>
            <person name="Cichocki N."/>
            <person name="Veneault-Fourrey C."/>
            <person name="LaButti K."/>
            <person name="Lindquist E.A."/>
            <person name="Lipzen A."/>
            <person name="Lundell T."/>
            <person name="Morin E."/>
            <person name="Murat C."/>
            <person name="Sun H."/>
            <person name="Tunlid A."/>
            <person name="Henrissat B."/>
            <person name="Grigoriev I.V."/>
            <person name="Hibbett D.S."/>
            <person name="Martin F."/>
            <person name="Nordberg H.P."/>
            <person name="Cantor M.N."/>
            <person name="Hua S.X."/>
        </authorList>
    </citation>
    <scope>NUCLEOTIDE SEQUENCE [LARGE SCALE GENOMIC DNA]</scope>
    <source>
        <strain evidence="2 3">Zn</strain>
    </source>
</reference>
<dbReference type="InParanoid" id="A0A0C3D5L2"/>
<gene>
    <name evidence="2" type="ORF">OIDMADRAFT_20454</name>
</gene>
<evidence type="ECO:0008006" key="4">
    <source>
        <dbReference type="Google" id="ProtNLM"/>
    </source>
</evidence>
<organism evidence="2 3">
    <name type="scientific">Oidiodendron maius (strain Zn)</name>
    <dbReference type="NCBI Taxonomy" id="913774"/>
    <lineage>
        <taxon>Eukaryota</taxon>
        <taxon>Fungi</taxon>
        <taxon>Dikarya</taxon>
        <taxon>Ascomycota</taxon>
        <taxon>Pezizomycotina</taxon>
        <taxon>Leotiomycetes</taxon>
        <taxon>Leotiomycetes incertae sedis</taxon>
        <taxon>Myxotrichaceae</taxon>
        <taxon>Oidiodendron</taxon>
    </lineage>
</organism>
<evidence type="ECO:0000313" key="2">
    <source>
        <dbReference type="EMBL" id="KIM97172.1"/>
    </source>
</evidence>
<sequence length="91" mass="9439">MHLSILALAVLYTNGIALAAAIPGSDRMIRSTPAVCYAVCNNARIEIDDVGNTAILCAPGSAFLSLKAACFDCNLAWGGDDSDFPDVNSTC</sequence>
<feature type="signal peptide" evidence="1">
    <location>
        <begin position="1"/>
        <end position="19"/>
    </location>
</feature>
<evidence type="ECO:0000313" key="3">
    <source>
        <dbReference type="Proteomes" id="UP000054321"/>
    </source>
</evidence>